<dbReference type="EMBL" id="JADCKB010000012">
    <property type="protein sequence ID" value="MBE5040197.1"/>
    <property type="molecule type" value="Genomic_DNA"/>
</dbReference>
<evidence type="ECO:0000313" key="9">
    <source>
        <dbReference type="Proteomes" id="UP000806542"/>
    </source>
</evidence>
<feature type="domain" description="Beta-mannosidase Ig-fold" evidence="6">
    <location>
        <begin position="819"/>
        <end position="863"/>
    </location>
</feature>
<dbReference type="SUPFAM" id="SSF49303">
    <property type="entry name" value="beta-Galactosidase/glucuronidase domain"/>
    <property type="match status" value="2"/>
</dbReference>
<dbReference type="Pfam" id="PF22666">
    <property type="entry name" value="Glyco_hydro_2_N2"/>
    <property type="match status" value="1"/>
</dbReference>
<dbReference type="InterPro" id="IPR036156">
    <property type="entry name" value="Beta-gal/glucu_dom_sf"/>
</dbReference>
<accession>A0A9D5R8P8</accession>
<comment type="catalytic activity">
    <reaction evidence="1">
        <text>Hydrolysis of terminal, non-reducing beta-D-mannose residues in beta-D-mannosides.</text>
        <dbReference type="EC" id="3.2.1.25"/>
    </reaction>
</comment>
<dbReference type="PANTHER" id="PTHR43730">
    <property type="entry name" value="BETA-MANNOSIDASE"/>
    <property type="match status" value="1"/>
</dbReference>
<dbReference type="Proteomes" id="UP000806542">
    <property type="component" value="Unassembled WGS sequence"/>
</dbReference>
<name>A0A9D5R8P8_9FIRM</name>
<dbReference type="InterPro" id="IPR013783">
    <property type="entry name" value="Ig-like_fold"/>
</dbReference>
<sequence length="873" mass="97192">MMYQKISLNGSWQCQGEDSRGNPISFPGTVPGCVHTDLIRHGLLPADLFWRDNALSCQWVESKSFRYSRRFVVDDLGANPELVFEGLDTFCEIYLNHRLLGRCFDMFLPYTFSAEGILKKGENLLEVIFFPPAQRPLTKNRKGAFSTQRLECRRMQCTYGWDWVERFVTMGIYRPVYLRFSSSMTLAQVYLYTKAADAQSAQEVAELSFLRSALGGHVDILVLSPKGQEVCRQSFYCEEPSAKIYLDILSPALWMPNGWGRQPLYELQVRIDGQMACVQKFGIVTARILQAPDAPDSDFAQKCRQLQQCAGGPQYDKNQSFSGFQLLVNGRPVFCKGANWVPCEPFPSAETPEKITALLELAKAAGINMLRVWGGGIFEQDFFYDECDRLGIMVTQDFMMACGEYPEEDPAFLEALRQEARAAALRLRNHPCLMWWTGDNENAVNGFDLCKNFPGRTVALKAIAPVLCQYDPQRRFLLSSPWGGNRYASKTAGTTHNTQFLGTMLNQCLVTDDYKEYLKEFTARFIAEEPCLGAAEETSLRQFMTWADILETEDIWRFHTKTNPALSKEIFDYIKGFAENIFGPFCNGRDRLMKLKYLQYEWIRVSMENARRNQGFCGGILYWMLNDCWPAAAGWALLDYYARPKAGYYSFRRCAKPVMTSIDREGDMLNVYLCNDSPLSRTVRLSVHVLDYSRHSFCTVSTQAVLAAANTSCIVTAFPLSGLGPHGLLISELRSAEGGEVPSMGVTGGEVAGGGGIPGGEVAGGETAGGSVDGMGVAGGGSISGGEVGGGEIIDRAFYKQGNLRLSQAVPVDIAAQDANHLTLVSDHYLHLVCCTGGIFEDNYFFMMPGETRTISYRPLADAQPEAAACLLL</sequence>
<dbReference type="Gene3D" id="2.60.40.10">
    <property type="entry name" value="Immunoglobulins"/>
    <property type="match status" value="2"/>
</dbReference>
<dbReference type="Gene3D" id="2.60.120.260">
    <property type="entry name" value="Galactose-binding domain-like"/>
    <property type="match status" value="1"/>
</dbReference>
<proteinExistence type="predicted"/>
<evidence type="ECO:0000256" key="5">
    <source>
        <dbReference type="ARBA" id="ARBA00023295"/>
    </source>
</evidence>
<dbReference type="SUPFAM" id="SSF51445">
    <property type="entry name" value="(Trans)glycosidases"/>
    <property type="match status" value="1"/>
</dbReference>
<gene>
    <name evidence="8" type="ORF">INF28_06955</name>
</gene>
<keyword evidence="3" id="KW-0378">Hydrolase</keyword>
<organism evidence="8 9">
    <name type="scientific">Ructibacterium gallinarum</name>
    <dbReference type="NCBI Taxonomy" id="2779355"/>
    <lineage>
        <taxon>Bacteria</taxon>
        <taxon>Bacillati</taxon>
        <taxon>Bacillota</taxon>
        <taxon>Clostridia</taxon>
        <taxon>Eubacteriales</taxon>
        <taxon>Oscillospiraceae</taxon>
        <taxon>Ructibacterium</taxon>
    </lineage>
</organism>
<evidence type="ECO:0000259" key="7">
    <source>
        <dbReference type="Pfam" id="PF22666"/>
    </source>
</evidence>
<protein>
    <recommendedName>
        <fullName evidence="2">beta-mannosidase</fullName>
        <ecNumber evidence="2">3.2.1.25</ecNumber>
    </recommendedName>
</protein>
<keyword evidence="5" id="KW-0326">Glycosidase</keyword>
<evidence type="ECO:0000313" key="8">
    <source>
        <dbReference type="EMBL" id="MBE5040197.1"/>
    </source>
</evidence>
<dbReference type="GO" id="GO:0006516">
    <property type="term" value="P:glycoprotein catabolic process"/>
    <property type="evidence" value="ECO:0007669"/>
    <property type="project" value="TreeGrafter"/>
</dbReference>
<keyword evidence="9" id="KW-1185">Reference proteome</keyword>
<evidence type="ECO:0000259" key="6">
    <source>
        <dbReference type="Pfam" id="PF17753"/>
    </source>
</evidence>
<reference evidence="8" key="1">
    <citation type="submission" date="2020-10" db="EMBL/GenBank/DDBJ databases">
        <title>ChiBAC.</title>
        <authorList>
            <person name="Zenner C."/>
            <person name="Hitch T.C.A."/>
            <person name="Clavel T."/>
        </authorList>
    </citation>
    <scope>NUCLEOTIDE SEQUENCE</scope>
    <source>
        <strain evidence="8">DSM 107454</strain>
    </source>
</reference>
<dbReference type="EC" id="3.2.1.25" evidence="2"/>
<dbReference type="Pfam" id="PF17753">
    <property type="entry name" value="Ig_mannosidase"/>
    <property type="match status" value="1"/>
</dbReference>
<dbReference type="Gene3D" id="3.20.20.80">
    <property type="entry name" value="Glycosidases"/>
    <property type="match status" value="1"/>
</dbReference>
<dbReference type="InterPro" id="IPR017853">
    <property type="entry name" value="GH"/>
</dbReference>
<dbReference type="InterPro" id="IPR054593">
    <property type="entry name" value="Beta-mannosidase-like_N2"/>
</dbReference>
<dbReference type="InterPro" id="IPR050887">
    <property type="entry name" value="Beta-mannosidase_GH2"/>
</dbReference>
<keyword evidence="4" id="KW-0325">Glycoprotein</keyword>
<dbReference type="InterPro" id="IPR008979">
    <property type="entry name" value="Galactose-bd-like_sf"/>
</dbReference>
<evidence type="ECO:0000256" key="1">
    <source>
        <dbReference type="ARBA" id="ARBA00000829"/>
    </source>
</evidence>
<comment type="caution">
    <text evidence="8">The sequence shown here is derived from an EMBL/GenBank/DDBJ whole genome shotgun (WGS) entry which is preliminary data.</text>
</comment>
<dbReference type="GO" id="GO:0004567">
    <property type="term" value="F:beta-mannosidase activity"/>
    <property type="evidence" value="ECO:0007669"/>
    <property type="project" value="UniProtKB-EC"/>
</dbReference>
<dbReference type="RefSeq" id="WP_226392747.1">
    <property type="nucleotide sequence ID" value="NZ_JADCKB010000012.1"/>
</dbReference>
<evidence type="ECO:0000256" key="2">
    <source>
        <dbReference type="ARBA" id="ARBA00012754"/>
    </source>
</evidence>
<dbReference type="InterPro" id="IPR041625">
    <property type="entry name" value="Beta-mannosidase_Ig"/>
</dbReference>
<dbReference type="PANTHER" id="PTHR43730:SF1">
    <property type="entry name" value="BETA-MANNOSIDASE"/>
    <property type="match status" value="1"/>
</dbReference>
<evidence type="ECO:0000256" key="4">
    <source>
        <dbReference type="ARBA" id="ARBA00023180"/>
    </source>
</evidence>
<feature type="domain" description="Beta-mannosidase-like galactose-binding" evidence="7">
    <location>
        <begin position="12"/>
        <end position="174"/>
    </location>
</feature>
<evidence type="ECO:0000256" key="3">
    <source>
        <dbReference type="ARBA" id="ARBA00022801"/>
    </source>
</evidence>
<dbReference type="SUPFAM" id="SSF49785">
    <property type="entry name" value="Galactose-binding domain-like"/>
    <property type="match status" value="1"/>
</dbReference>
<dbReference type="AlphaFoldDB" id="A0A9D5R8P8"/>